<evidence type="ECO:0000313" key="8">
    <source>
        <dbReference type="Proteomes" id="UP000464178"/>
    </source>
</evidence>
<name>A0A6P2D7T3_9BACT</name>
<dbReference type="EC" id="2.7.1.24" evidence="5 6"/>
<dbReference type="GO" id="GO:0005737">
    <property type="term" value="C:cytoplasm"/>
    <property type="evidence" value="ECO:0007669"/>
    <property type="project" value="UniProtKB-SubCell"/>
</dbReference>
<sequence length="210" mass="22636">MGSVMSGFKHGPKPLIGLIGAIGAGKSTAAKCFAARGGRVIDADALGHEALRQPEIIAALVELWGAEIRNADGLLDRRAIGRIVFADRKQRNALENVVFPYIGERTRHEIFAAQANPDVSFVVLDAAVLLEAGWSDLVDSLVYIDAPRSTRLARLATRSGWNETELSARESAQLSAEEKKKRAQAVIVNDAGAVELQEQVDRVLGNILKT</sequence>
<feature type="binding site" evidence="5">
    <location>
        <begin position="23"/>
        <end position="28"/>
    </location>
    <ligand>
        <name>ATP</name>
        <dbReference type="ChEBI" id="CHEBI:30616"/>
    </ligand>
</feature>
<dbReference type="KEGG" id="gms:SOIL9_21520"/>
<accession>A0A6P2D7T3</accession>
<dbReference type="PANTHER" id="PTHR10695:SF46">
    <property type="entry name" value="BIFUNCTIONAL COENZYME A SYNTHASE-RELATED"/>
    <property type="match status" value="1"/>
</dbReference>
<dbReference type="EMBL" id="LR593886">
    <property type="protein sequence ID" value="VTR95562.1"/>
    <property type="molecule type" value="Genomic_DNA"/>
</dbReference>
<dbReference type="HAMAP" id="MF_00376">
    <property type="entry name" value="Dephospho_CoA_kinase"/>
    <property type="match status" value="1"/>
</dbReference>
<keyword evidence="2 5" id="KW-0547">Nucleotide-binding</keyword>
<evidence type="ECO:0000256" key="6">
    <source>
        <dbReference type="NCBIfam" id="TIGR00152"/>
    </source>
</evidence>
<evidence type="ECO:0000256" key="1">
    <source>
        <dbReference type="ARBA" id="ARBA00009018"/>
    </source>
</evidence>
<dbReference type="InterPro" id="IPR027417">
    <property type="entry name" value="P-loop_NTPase"/>
</dbReference>
<dbReference type="Proteomes" id="UP000464178">
    <property type="component" value="Chromosome"/>
</dbReference>
<comment type="catalytic activity">
    <reaction evidence="5">
        <text>3'-dephospho-CoA + ATP = ADP + CoA + H(+)</text>
        <dbReference type="Rhea" id="RHEA:18245"/>
        <dbReference type="ChEBI" id="CHEBI:15378"/>
        <dbReference type="ChEBI" id="CHEBI:30616"/>
        <dbReference type="ChEBI" id="CHEBI:57287"/>
        <dbReference type="ChEBI" id="CHEBI:57328"/>
        <dbReference type="ChEBI" id="CHEBI:456216"/>
        <dbReference type="EC" id="2.7.1.24"/>
    </reaction>
</comment>
<keyword evidence="5 7" id="KW-0418">Kinase</keyword>
<gene>
    <name evidence="5" type="primary">coaE</name>
    <name evidence="7" type="ORF">SOIL9_21520</name>
</gene>
<dbReference type="Gene3D" id="3.40.50.300">
    <property type="entry name" value="P-loop containing nucleotide triphosphate hydrolases"/>
    <property type="match status" value="1"/>
</dbReference>
<comment type="subcellular location">
    <subcellularLocation>
        <location evidence="5">Cytoplasm</location>
    </subcellularLocation>
</comment>
<comment type="similarity">
    <text evidence="1 5">Belongs to the CoaE family.</text>
</comment>
<evidence type="ECO:0000256" key="3">
    <source>
        <dbReference type="ARBA" id="ARBA00022840"/>
    </source>
</evidence>
<dbReference type="InterPro" id="IPR001977">
    <property type="entry name" value="Depp_CoAkinase"/>
</dbReference>
<dbReference type="PANTHER" id="PTHR10695">
    <property type="entry name" value="DEPHOSPHO-COA KINASE-RELATED"/>
    <property type="match status" value="1"/>
</dbReference>
<evidence type="ECO:0000256" key="5">
    <source>
        <dbReference type="HAMAP-Rule" id="MF_00376"/>
    </source>
</evidence>
<dbReference type="GO" id="GO:0015937">
    <property type="term" value="P:coenzyme A biosynthetic process"/>
    <property type="evidence" value="ECO:0007669"/>
    <property type="project" value="UniProtKB-UniRule"/>
</dbReference>
<dbReference type="CDD" id="cd02022">
    <property type="entry name" value="DPCK"/>
    <property type="match status" value="1"/>
</dbReference>
<dbReference type="PROSITE" id="PS51219">
    <property type="entry name" value="DPCK"/>
    <property type="match status" value="1"/>
</dbReference>
<keyword evidence="5" id="KW-0963">Cytoplasm</keyword>
<dbReference type="GO" id="GO:0005524">
    <property type="term" value="F:ATP binding"/>
    <property type="evidence" value="ECO:0007669"/>
    <property type="project" value="UniProtKB-UniRule"/>
</dbReference>
<keyword evidence="5" id="KW-0808">Transferase</keyword>
<dbReference type="GO" id="GO:0004140">
    <property type="term" value="F:dephospho-CoA kinase activity"/>
    <property type="evidence" value="ECO:0007669"/>
    <property type="project" value="UniProtKB-UniRule"/>
</dbReference>
<organism evidence="7 8">
    <name type="scientific">Gemmata massiliana</name>
    <dbReference type="NCBI Taxonomy" id="1210884"/>
    <lineage>
        <taxon>Bacteria</taxon>
        <taxon>Pseudomonadati</taxon>
        <taxon>Planctomycetota</taxon>
        <taxon>Planctomycetia</taxon>
        <taxon>Gemmatales</taxon>
        <taxon>Gemmataceae</taxon>
        <taxon>Gemmata</taxon>
    </lineage>
</organism>
<comment type="pathway">
    <text evidence="5">Cofactor biosynthesis; coenzyme A biosynthesis; CoA from (R)-pantothenate: step 5/5.</text>
</comment>
<keyword evidence="3 5" id="KW-0067">ATP-binding</keyword>
<dbReference type="UniPathway" id="UPA00241">
    <property type="reaction ID" value="UER00356"/>
</dbReference>
<proteinExistence type="inferred from homology"/>
<dbReference type="AlphaFoldDB" id="A0A6P2D7T3"/>
<evidence type="ECO:0000313" key="7">
    <source>
        <dbReference type="EMBL" id="VTR95562.1"/>
    </source>
</evidence>
<comment type="function">
    <text evidence="5">Catalyzes the phosphorylation of the 3'-hydroxyl group of dephosphocoenzyme A to form coenzyme A.</text>
</comment>
<dbReference type="NCBIfam" id="TIGR00152">
    <property type="entry name" value="dephospho-CoA kinase"/>
    <property type="match status" value="1"/>
</dbReference>
<dbReference type="SUPFAM" id="SSF52540">
    <property type="entry name" value="P-loop containing nucleoside triphosphate hydrolases"/>
    <property type="match status" value="1"/>
</dbReference>
<keyword evidence="4 5" id="KW-0173">Coenzyme A biosynthesis</keyword>
<evidence type="ECO:0000256" key="4">
    <source>
        <dbReference type="ARBA" id="ARBA00022993"/>
    </source>
</evidence>
<dbReference type="Pfam" id="PF01121">
    <property type="entry name" value="CoaE"/>
    <property type="match status" value="1"/>
</dbReference>
<protein>
    <recommendedName>
        <fullName evidence="5 6">Dephospho-CoA kinase</fullName>
        <ecNumber evidence="5 6">2.7.1.24</ecNumber>
    </recommendedName>
    <alternativeName>
        <fullName evidence="5">Dephosphocoenzyme A kinase</fullName>
    </alternativeName>
</protein>
<reference evidence="7 8" key="1">
    <citation type="submission" date="2019-05" db="EMBL/GenBank/DDBJ databases">
        <authorList>
            <consortium name="Science for Life Laboratories"/>
        </authorList>
    </citation>
    <scope>NUCLEOTIDE SEQUENCE [LARGE SCALE GENOMIC DNA]</scope>
    <source>
        <strain evidence="7">Soil9</strain>
    </source>
</reference>
<evidence type="ECO:0000256" key="2">
    <source>
        <dbReference type="ARBA" id="ARBA00022741"/>
    </source>
</evidence>
<keyword evidence="8" id="KW-1185">Reference proteome</keyword>